<dbReference type="PROSITE" id="PS50893">
    <property type="entry name" value="ABC_TRANSPORTER_2"/>
    <property type="match status" value="1"/>
</dbReference>
<dbReference type="CDD" id="cd03256">
    <property type="entry name" value="ABC_PhnC_transporter"/>
    <property type="match status" value="1"/>
</dbReference>
<dbReference type="GO" id="GO:0016887">
    <property type="term" value="F:ATP hydrolysis activity"/>
    <property type="evidence" value="ECO:0007669"/>
    <property type="project" value="InterPro"/>
</dbReference>
<dbReference type="InterPro" id="IPR017871">
    <property type="entry name" value="ABC_transporter-like_CS"/>
</dbReference>
<dbReference type="GO" id="GO:0016020">
    <property type="term" value="C:membrane"/>
    <property type="evidence" value="ECO:0007669"/>
    <property type="project" value="InterPro"/>
</dbReference>
<dbReference type="InterPro" id="IPR003593">
    <property type="entry name" value="AAA+_ATPase"/>
</dbReference>
<dbReference type="EMBL" id="VMSJ01000001">
    <property type="protein sequence ID" value="TVT28973.1"/>
    <property type="molecule type" value="Genomic_DNA"/>
</dbReference>
<keyword evidence="10" id="KW-1185">Reference proteome</keyword>
<feature type="domain" description="ABC transporter" evidence="8">
    <location>
        <begin position="43"/>
        <end position="287"/>
    </location>
</feature>
<dbReference type="InterPro" id="IPR003439">
    <property type="entry name" value="ABC_transporter-like_ATP-bd"/>
</dbReference>
<evidence type="ECO:0000256" key="3">
    <source>
        <dbReference type="ARBA" id="ARBA00022741"/>
    </source>
</evidence>
<dbReference type="OrthoDB" id="9802264at2"/>
<keyword evidence="4 9" id="KW-0067">ATP-binding</keyword>
<evidence type="ECO:0000259" key="8">
    <source>
        <dbReference type="PROSITE" id="PS50893"/>
    </source>
</evidence>
<evidence type="ECO:0000256" key="6">
    <source>
        <dbReference type="ARBA" id="ARBA00022967"/>
    </source>
</evidence>
<organism evidence="9 10">
    <name type="scientific">Salinicoccus cyprini</name>
    <dbReference type="NCBI Taxonomy" id="2493691"/>
    <lineage>
        <taxon>Bacteria</taxon>
        <taxon>Bacillati</taxon>
        <taxon>Bacillota</taxon>
        <taxon>Bacilli</taxon>
        <taxon>Bacillales</taxon>
        <taxon>Staphylococcaceae</taxon>
        <taxon>Salinicoccus</taxon>
    </lineage>
</organism>
<accession>A0A558AXI6</accession>
<dbReference type="Gene3D" id="3.40.50.300">
    <property type="entry name" value="P-loop containing nucleotide triphosphate hydrolases"/>
    <property type="match status" value="1"/>
</dbReference>
<evidence type="ECO:0000256" key="1">
    <source>
        <dbReference type="ARBA" id="ARBA00022448"/>
    </source>
</evidence>
<dbReference type="PANTHER" id="PTHR43166:SF6">
    <property type="entry name" value="PHOSPHONATES IMPORT ATP-BINDING PROTEIN PHNC"/>
    <property type="match status" value="1"/>
</dbReference>
<keyword evidence="6" id="KW-1278">Translocase</keyword>
<dbReference type="PROSITE" id="PS00211">
    <property type="entry name" value="ABC_TRANSPORTER_1"/>
    <property type="match status" value="1"/>
</dbReference>
<keyword evidence="5" id="KW-0918">Phosphonate transport</keyword>
<keyword evidence="2" id="KW-1003">Cell membrane</keyword>
<dbReference type="GO" id="GO:0005524">
    <property type="term" value="F:ATP binding"/>
    <property type="evidence" value="ECO:0007669"/>
    <property type="project" value="UniProtKB-KW"/>
</dbReference>
<evidence type="ECO:0000256" key="2">
    <source>
        <dbReference type="ARBA" id="ARBA00022475"/>
    </source>
</evidence>
<protein>
    <submittedName>
        <fullName evidence="9">Phosphonate ABC transporter ATP-binding protein</fullName>
    </submittedName>
</protein>
<reference evidence="9 10" key="1">
    <citation type="submission" date="2019-07" db="EMBL/GenBank/DDBJ databases">
        <title>Salinicoccus cyprini sp. nov., isolated from gastro-intestinal tract of mirror carp, Cyprinus carpio var. specularis, collected from Gobind Sagar Reservoir, Himachal Pradesh, India.</title>
        <authorList>
            <person name="Talwar C."/>
            <person name="Singh A.K."/>
            <person name="Lal R."/>
            <person name="Negi R.K."/>
        </authorList>
    </citation>
    <scope>NUCLEOTIDE SEQUENCE [LARGE SCALE GENOMIC DNA]</scope>
    <source>
        <strain evidence="9 10">CT19</strain>
    </source>
</reference>
<keyword evidence="1" id="KW-0813">Transport</keyword>
<keyword evidence="3" id="KW-0547">Nucleotide-binding</keyword>
<dbReference type="SUPFAM" id="SSF52540">
    <property type="entry name" value="P-loop containing nucleoside triphosphate hydrolases"/>
    <property type="match status" value="1"/>
</dbReference>
<dbReference type="RefSeq" id="WP_145284764.1">
    <property type="nucleotide sequence ID" value="NZ_VMSJ01000001.1"/>
</dbReference>
<evidence type="ECO:0000256" key="7">
    <source>
        <dbReference type="ARBA" id="ARBA00023136"/>
    </source>
</evidence>
<dbReference type="GO" id="GO:0015416">
    <property type="term" value="F:ABC-type phosphonate transporter activity"/>
    <property type="evidence" value="ECO:0007669"/>
    <property type="project" value="InterPro"/>
</dbReference>
<evidence type="ECO:0000313" key="9">
    <source>
        <dbReference type="EMBL" id="TVT28973.1"/>
    </source>
</evidence>
<sequence>MNVETLTRPEQTTGKKTQEVVFPFPEEKADDTRQADRNKPVIMEISNIDKSYSANKKVLKDISFDIRKGEVLSIIGPSGAGKSTLLRIINRMIEPNSGSIRFQDKDTLNMKGRSLRNMRTDIGMIFQHYNLVDRLSVFENVLHGRLGYKSSLQGIFSMYSEAEKEKAVEIISELGIEEQIYKRCDELSGGQKQRVGIARALIQDPKIILCDEPIASLDPNSSKIIMEYLRRISRERDITIIVNLHQLDVAKQYSDRIIGLNDGSIVFNDAPEAITAESINRIYGSKLDELIVE</sequence>
<dbReference type="InterPro" id="IPR027417">
    <property type="entry name" value="P-loop_NTPase"/>
</dbReference>
<dbReference type="AlphaFoldDB" id="A0A558AXI6"/>
<evidence type="ECO:0000256" key="4">
    <source>
        <dbReference type="ARBA" id="ARBA00022840"/>
    </source>
</evidence>
<comment type="caution">
    <text evidence="9">The sequence shown here is derived from an EMBL/GenBank/DDBJ whole genome shotgun (WGS) entry which is preliminary data.</text>
</comment>
<dbReference type="FunFam" id="3.40.50.300:FF:000134">
    <property type="entry name" value="Iron-enterobactin ABC transporter ATP-binding protein"/>
    <property type="match status" value="1"/>
</dbReference>
<evidence type="ECO:0000256" key="5">
    <source>
        <dbReference type="ARBA" id="ARBA00022885"/>
    </source>
</evidence>
<dbReference type="PANTHER" id="PTHR43166">
    <property type="entry name" value="AMINO ACID IMPORT ATP-BINDING PROTEIN"/>
    <property type="match status" value="1"/>
</dbReference>
<gene>
    <name evidence="9" type="primary">phnC</name>
    <name evidence="9" type="ORF">FO441_01470</name>
</gene>
<keyword evidence="7" id="KW-0472">Membrane</keyword>
<dbReference type="InterPro" id="IPR012693">
    <property type="entry name" value="ABC_transpr_PhnC"/>
</dbReference>
<proteinExistence type="predicted"/>
<dbReference type="SMART" id="SM00382">
    <property type="entry name" value="AAA"/>
    <property type="match status" value="1"/>
</dbReference>
<dbReference type="Proteomes" id="UP000315103">
    <property type="component" value="Unassembled WGS sequence"/>
</dbReference>
<dbReference type="InterPro" id="IPR050086">
    <property type="entry name" value="MetN_ABC_transporter-like"/>
</dbReference>
<dbReference type="NCBIfam" id="TIGR02315">
    <property type="entry name" value="ABC_phnC"/>
    <property type="match status" value="1"/>
</dbReference>
<name>A0A558AXI6_9STAP</name>
<dbReference type="Pfam" id="PF00005">
    <property type="entry name" value="ABC_tran"/>
    <property type="match status" value="1"/>
</dbReference>
<evidence type="ECO:0000313" key="10">
    <source>
        <dbReference type="Proteomes" id="UP000315103"/>
    </source>
</evidence>